<feature type="compositionally biased region" description="Low complexity" evidence="1">
    <location>
        <begin position="129"/>
        <end position="138"/>
    </location>
</feature>
<feature type="region of interest" description="Disordered" evidence="1">
    <location>
        <begin position="513"/>
        <end position="548"/>
    </location>
</feature>
<dbReference type="EMBL" id="KV448267">
    <property type="protein sequence ID" value="OAX39010.1"/>
    <property type="molecule type" value="Genomic_DNA"/>
</dbReference>
<feature type="region of interest" description="Disordered" evidence="1">
    <location>
        <begin position="594"/>
        <end position="673"/>
    </location>
</feature>
<accession>A0A1B7N2D0</accession>
<feature type="region of interest" description="Disordered" evidence="1">
    <location>
        <begin position="24"/>
        <end position="62"/>
    </location>
</feature>
<dbReference type="InParanoid" id="A0A1B7N2D0"/>
<feature type="compositionally biased region" description="Basic and acidic residues" evidence="1">
    <location>
        <begin position="647"/>
        <end position="660"/>
    </location>
</feature>
<feature type="region of interest" description="Disordered" evidence="1">
    <location>
        <begin position="129"/>
        <end position="221"/>
    </location>
</feature>
<feature type="compositionally biased region" description="Polar residues" evidence="1">
    <location>
        <begin position="206"/>
        <end position="219"/>
    </location>
</feature>
<organism evidence="2 3">
    <name type="scientific">Rhizopogon vinicolor AM-OR11-026</name>
    <dbReference type="NCBI Taxonomy" id="1314800"/>
    <lineage>
        <taxon>Eukaryota</taxon>
        <taxon>Fungi</taxon>
        <taxon>Dikarya</taxon>
        <taxon>Basidiomycota</taxon>
        <taxon>Agaricomycotina</taxon>
        <taxon>Agaricomycetes</taxon>
        <taxon>Agaricomycetidae</taxon>
        <taxon>Boletales</taxon>
        <taxon>Suillineae</taxon>
        <taxon>Rhizopogonaceae</taxon>
        <taxon>Rhizopogon</taxon>
    </lineage>
</organism>
<dbReference type="OrthoDB" id="2655144at2759"/>
<dbReference type="AlphaFoldDB" id="A0A1B7N2D0"/>
<evidence type="ECO:0000256" key="1">
    <source>
        <dbReference type="SAM" id="MobiDB-lite"/>
    </source>
</evidence>
<name>A0A1B7N2D0_9AGAM</name>
<gene>
    <name evidence="2" type="ORF">K503DRAFT_800013</name>
</gene>
<dbReference type="Proteomes" id="UP000092154">
    <property type="component" value="Unassembled WGS sequence"/>
</dbReference>
<evidence type="ECO:0000313" key="3">
    <source>
        <dbReference type="Proteomes" id="UP000092154"/>
    </source>
</evidence>
<reference evidence="2 3" key="1">
    <citation type="submission" date="2016-06" db="EMBL/GenBank/DDBJ databases">
        <title>Comparative genomics of the ectomycorrhizal sister species Rhizopogon vinicolor and Rhizopogon vesiculosus (Basidiomycota: Boletales) reveals a divergence of the mating type B locus.</title>
        <authorList>
            <consortium name="DOE Joint Genome Institute"/>
            <person name="Mujic A.B."/>
            <person name="Kuo A."/>
            <person name="Tritt A."/>
            <person name="Lipzen A."/>
            <person name="Chen C."/>
            <person name="Johnson J."/>
            <person name="Sharma A."/>
            <person name="Barry K."/>
            <person name="Grigoriev I.V."/>
            <person name="Spatafora J.W."/>
        </authorList>
    </citation>
    <scope>NUCLEOTIDE SEQUENCE [LARGE SCALE GENOMIC DNA]</scope>
    <source>
        <strain evidence="2 3">AM-OR11-026</strain>
    </source>
</reference>
<keyword evidence="3" id="KW-1185">Reference proteome</keyword>
<proteinExistence type="predicted"/>
<protein>
    <submittedName>
        <fullName evidence="2">Uncharacterized protein</fullName>
    </submittedName>
</protein>
<feature type="region of interest" description="Disordered" evidence="1">
    <location>
        <begin position="368"/>
        <end position="424"/>
    </location>
</feature>
<sequence length="673" mass="73339">MPRNAHPLLNPPLLSRIGVRIDDPAYHMRPSDGNPHSYNSEPKEERGHRPFSGLESGRGEEFLPQAPRSTIITDRAGRHHQTKQHMPARGSSFMEVDYSHIPATLRTTAFPPGTVTQGWNNHAYGVSATVSVSGSPSSDIKAMSIDEGSLDSRPSRKTSSKMSVDPSPLTSTRRKASSGMSVDPSLLTSTRRKASSGMSVDPSPPNIYQSTQRGTSSRMSVDVHSARSPDRMLLDKSHLGYHTQNLPQQANSYAPFTARPTASPTRGCPQNALTYYSPREHTLAASVALPTSFPIVVSQKRPLSYDTHSPRHCGEAKLASIPLSQPPSSFPQYIQGKEKHKVIVPTTSTPPFPCISQAPTSAPMLPLRLPDSAPVAPLKTVSPEHKTPASRQGSRSPSTKREIIHSPVSRGRVRARGSSSRDEVIHKRHCVRQDSRPIALLVIDPHSASGPSLQPAHSLSPIDGGWLPPMEQQLETARQSQLKAKFRKFKAIIGGAVDEIKQAIVPYNKAHRKHKAARTRSGSQPFAGVPDYLRSAKPPKPTSASRYQQRPSFDIGKGIDSIAETWTNLSLCDSPTSLNGDDGAVHGEVPHLSLSLPRINEPPKSSHRSPPPRRTSSVIHTQSDDEVEIYTGTAGNLAAPTFRRHRTADAFDARGMDVPRHPNNSSPHRKSNK</sequence>
<evidence type="ECO:0000313" key="2">
    <source>
        <dbReference type="EMBL" id="OAX39010.1"/>
    </source>
</evidence>